<reference evidence="1 2" key="1">
    <citation type="journal article" date="2021" name="BMC Biol.">
        <title>Horizontally acquired antibacterial genes associated with adaptive radiation of ladybird beetles.</title>
        <authorList>
            <person name="Li H.S."/>
            <person name="Tang X.F."/>
            <person name="Huang Y.H."/>
            <person name="Xu Z.Y."/>
            <person name="Chen M.L."/>
            <person name="Du X.Y."/>
            <person name="Qiu B.Y."/>
            <person name="Chen P.T."/>
            <person name="Zhang W."/>
            <person name="Slipinski A."/>
            <person name="Escalona H.E."/>
            <person name="Waterhouse R.M."/>
            <person name="Zwick A."/>
            <person name="Pang H."/>
        </authorList>
    </citation>
    <scope>NUCLEOTIDE SEQUENCE [LARGE SCALE GENOMIC DNA]</scope>
    <source>
        <strain evidence="1">SYSU2018</strain>
    </source>
</reference>
<accession>A0ABD2MJQ4</accession>
<protein>
    <submittedName>
        <fullName evidence="1">Uncharacterized protein</fullName>
    </submittedName>
</protein>
<name>A0ABD2MJQ4_9CUCU</name>
<dbReference type="AlphaFoldDB" id="A0ABD2MJQ4"/>
<dbReference type="EMBL" id="JABFTP020000001">
    <property type="protein sequence ID" value="KAL3266336.1"/>
    <property type="molecule type" value="Genomic_DNA"/>
</dbReference>
<organism evidence="1 2">
    <name type="scientific">Cryptolaemus montrouzieri</name>
    <dbReference type="NCBI Taxonomy" id="559131"/>
    <lineage>
        <taxon>Eukaryota</taxon>
        <taxon>Metazoa</taxon>
        <taxon>Ecdysozoa</taxon>
        <taxon>Arthropoda</taxon>
        <taxon>Hexapoda</taxon>
        <taxon>Insecta</taxon>
        <taxon>Pterygota</taxon>
        <taxon>Neoptera</taxon>
        <taxon>Endopterygota</taxon>
        <taxon>Coleoptera</taxon>
        <taxon>Polyphaga</taxon>
        <taxon>Cucujiformia</taxon>
        <taxon>Coccinelloidea</taxon>
        <taxon>Coccinellidae</taxon>
        <taxon>Scymninae</taxon>
        <taxon>Scymnini</taxon>
        <taxon>Cryptolaemus</taxon>
    </lineage>
</organism>
<keyword evidence="2" id="KW-1185">Reference proteome</keyword>
<evidence type="ECO:0000313" key="1">
    <source>
        <dbReference type="EMBL" id="KAL3266336.1"/>
    </source>
</evidence>
<comment type="caution">
    <text evidence="1">The sequence shown here is derived from an EMBL/GenBank/DDBJ whole genome shotgun (WGS) entry which is preliminary data.</text>
</comment>
<proteinExistence type="predicted"/>
<dbReference type="Proteomes" id="UP001516400">
    <property type="component" value="Unassembled WGS sequence"/>
</dbReference>
<sequence>MEYKLFMKNHSYQKITNTDLPGLFDKAYLKVAVADEAVKSSEITGIFPMKPNIFGDLNYCSSELDSESTKNLANINIPESTQPIAGRTGTLTNKIIKHETQNSNVNT</sequence>
<evidence type="ECO:0000313" key="2">
    <source>
        <dbReference type="Proteomes" id="UP001516400"/>
    </source>
</evidence>
<gene>
    <name evidence="1" type="ORF">HHI36_010514</name>
</gene>